<name>A0A8J6QPH9_9GAMM</name>
<dbReference type="EC" id="2.7.2.1" evidence="5"/>
<feature type="binding site" evidence="5">
    <location>
        <begin position="66"/>
        <end position="68"/>
    </location>
    <ligand>
        <name>ATP</name>
        <dbReference type="ChEBI" id="CHEBI:30616"/>
    </ligand>
</feature>
<dbReference type="InterPro" id="IPR043129">
    <property type="entry name" value="ATPase_NBD"/>
</dbReference>
<dbReference type="AlphaFoldDB" id="A0A8J6QPH9"/>
<protein>
    <recommendedName>
        <fullName evidence="5">Acetate kinase</fullName>
        <ecNumber evidence="5">2.7.2.1</ecNumber>
    </recommendedName>
    <alternativeName>
        <fullName evidence="5">Acetokinase</fullName>
    </alternativeName>
</protein>
<dbReference type="InterPro" id="IPR000890">
    <property type="entry name" value="Aliphatic_acid_kin_short-chain"/>
</dbReference>
<dbReference type="Gene3D" id="3.30.420.40">
    <property type="match status" value="1"/>
</dbReference>
<comment type="subunit">
    <text evidence="5">Homodimer.</text>
</comment>
<dbReference type="HAMAP" id="MF_00020">
    <property type="entry name" value="Acetate_kinase"/>
    <property type="match status" value="1"/>
</dbReference>
<dbReference type="GO" id="GO:0008776">
    <property type="term" value="F:acetate kinase activity"/>
    <property type="evidence" value="ECO:0007669"/>
    <property type="project" value="UniProtKB-UniRule"/>
</dbReference>
<evidence type="ECO:0000313" key="7">
    <source>
        <dbReference type="EMBL" id="MBD1388656.1"/>
    </source>
</evidence>
<evidence type="ECO:0000256" key="4">
    <source>
        <dbReference type="ARBA" id="ARBA00022840"/>
    </source>
</evidence>
<dbReference type="GO" id="GO:0006085">
    <property type="term" value="P:acetyl-CoA biosynthetic process"/>
    <property type="evidence" value="ECO:0007669"/>
    <property type="project" value="UniProtKB-UniRule"/>
</dbReference>
<comment type="caution">
    <text evidence="7">The sequence shown here is derived from an EMBL/GenBank/DDBJ whole genome shotgun (WGS) entry which is preliminary data.</text>
</comment>
<evidence type="ECO:0000256" key="6">
    <source>
        <dbReference type="RuleBase" id="RU003835"/>
    </source>
</evidence>
<evidence type="ECO:0000256" key="2">
    <source>
        <dbReference type="ARBA" id="ARBA00022741"/>
    </source>
</evidence>
<evidence type="ECO:0000256" key="5">
    <source>
        <dbReference type="HAMAP-Rule" id="MF_00020"/>
    </source>
</evidence>
<proteinExistence type="inferred from homology"/>
<dbReference type="PANTHER" id="PTHR21060:SF15">
    <property type="entry name" value="ACETATE KINASE-RELATED"/>
    <property type="match status" value="1"/>
</dbReference>
<organism evidence="7 8">
    <name type="scientific">Neiella litorisoli</name>
    <dbReference type="NCBI Taxonomy" id="2771431"/>
    <lineage>
        <taxon>Bacteria</taxon>
        <taxon>Pseudomonadati</taxon>
        <taxon>Pseudomonadota</taxon>
        <taxon>Gammaproteobacteria</taxon>
        <taxon>Alteromonadales</taxon>
        <taxon>Echinimonadaceae</taxon>
        <taxon>Neiella</taxon>
    </lineage>
</organism>
<feature type="binding site" evidence="5">
    <location>
        <begin position="114"/>
        <end position="118"/>
    </location>
    <ligand>
        <name>ATP</name>
        <dbReference type="ChEBI" id="CHEBI:30616"/>
    </ligand>
</feature>
<dbReference type="PANTHER" id="PTHR21060">
    <property type="entry name" value="ACETATE KINASE"/>
    <property type="match status" value="1"/>
</dbReference>
<dbReference type="RefSeq" id="WP_191143765.1">
    <property type="nucleotide sequence ID" value="NZ_JACXAF010000004.1"/>
</dbReference>
<comment type="function">
    <text evidence="5">Catalyzes the formation of acetyl phosphate from acetate and ATP. Can also catalyze the reverse reaction.</text>
</comment>
<dbReference type="SUPFAM" id="SSF53067">
    <property type="entry name" value="Actin-like ATPase domain"/>
    <property type="match status" value="1"/>
</dbReference>
<feature type="site" description="Transition state stabilizer" evidence="5">
    <location>
        <position position="24"/>
    </location>
</feature>
<keyword evidence="1 5" id="KW-0808">Transferase</keyword>
<keyword evidence="3 5" id="KW-0418">Kinase</keyword>
<dbReference type="GO" id="GO:0006083">
    <property type="term" value="P:acetate metabolic process"/>
    <property type="evidence" value="ECO:0007669"/>
    <property type="project" value="TreeGrafter"/>
</dbReference>
<comment type="caution">
    <text evidence="5">Lacks conserved residue(s) required for the propagation of feature annotation.</text>
</comment>
<gene>
    <name evidence="5" type="primary">ackA</name>
    <name evidence="7" type="ORF">IC617_04370</name>
</gene>
<reference evidence="7" key="1">
    <citation type="submission" date="2020-09" db="EMBL/GenBank/DDBJ databases">
        <title>A novel bacterium of genus Neiella, isolated from South China Sea.</title>
        <authorList>
            <person name="Huang H."/>
            <person name="Mo K."/>
            <person name="Hu Y."/>
        </authorList>
    </citation>
    <scope>NUCLEOTIDE SEQUENCE</scope>
    <source>
        <strain evidence="7">HB171785</strain>
    </source>
</reference>
<dbReference type="GO" id="GO:0000287">
    <property type="term" value="F:magnesium ion binding"/>
    <property type="evidence" value="ECO:0007669"/>
    <property type="project" value="UniProtKB-UniRule"/>
</dbReference>
<dbReference type="GO" id="GO:0005737">
    <property type="term" value="C:cytoplasm"/>
    <property type="evidence" value="ECO:0007669"/>
    <property type="project" value="UniProtKB-SubCell"/>
</dbReference>
<accession>A0A8J6QPH9</accession>
<evidence type="ECO:0000313" key="8">
    <source>
        <dbReference type="Proteomes" id="UP000638014"/>
    </source>
</evidence>
<dbReference type="Pfam" id="PF00871">
    <property type="entry name" value="Acetate_kinase"/>
    <property type="match status" value="1"/>
</dbReference>
<evidence type="ECO:0000256" key="3">
    <source>
        <dbReference type="ARBA" id="ARBA00022777"/>
    </source>
</evidence>
<keyword evidence="5" id="KW-0963">Cytoplasm</keyword>
<dbReference type="InterPro" id="IPR004372">
    <property type="entry name" value="Ac/propionate_kinase"/>
</dbReference>
<keyword evidence="5" id="KW-0460">Magnesium</keyword>
<comment type="cofactor">
    <cofactor evidence="5">
        <name>Mg(2+)</name>
        <dbReference type="ChEBI" id="CHEBI:18420"/>
    </cofactor>
    <cofactor evidence="5">
        <name>Mn(2+)</name>
        <dbReference type="ChEBI" id="CHEBI:29035"/>
    </cofactor>
    <text evidence="5">Mg(2+). Can also accept Mn(2+).</text>
</comment>
<sequence>MVDGKSVDTSMGFTPLAGLMMGTRCGDIDPALPSYLEKATGQSTQEVVTMMNKESGFLGISKASNDFRAVHELSEQGCEQAKLALKMFANRVIATIGSYAATLNGVDVITFTGGIGENSDYLRRTVCENLTYLGVELVADSAQKVGRISTEQSRVVVKVINTDEELMIARDSYRLAS</sequence>
<comment type="subcellular location">
    <subcellularLocation>
        <location evidence="5">Cytoplasm</location>
    </subcellularLocation>
</comment>
<comment type="similarity">
    <text evidence="5 6">Belongs to the acetokinase family.</text>
</comment>
<feature type="binding site" evidence="5">
    <location>
        <position position="164"/>
    </location>
    <ligand>
        <name>Mg(2+)</name>
        <dbReference type="ChEBI" id="CHEBI:18420"/>
    </ligand>
</feature>
<evidence type="ECO:0000256" key="1">
    <source>
        <dbReference type="ARBA" id="ARBA00022679"/>
    </source>
</evidence>
<comment type="catalytic activity">
    <reaction evidence="5">
        <text>acetate + ATP = acetyl phosphate + ADP</text>
        <dbReference type="Rhea" id="RHEA:11352"/>
        <dbReference type="ChEBI" id="CHEBI:22191"/>
        <dbReference type="ChEBI" id="CHEBI:30089"/>
        <dbReference type="ChEBI" id="CHEBI:30616"/>
        <dbReference type="ChEBI" id="CHEBI:456216"/>
        <dbReference type="EC" id="2.7.2.1"/>
    </reaction>
</comment>
<keyword evidence="5" id="KW-0479">Metal-binding</keyword>
<dbReference type="UniPathway" id="UPA00340">
    <property type="reaction ID" value="UER00458"/>
</dbReference>
<keyword evidence="4 5" id="KW-0067">ATP-binding</keyword>
<dbReference type="PRINTS" id="PR00471">
    <property type="entry name" value="ACETATEKNASE"/>
</dbReference>
<dbReference type="Proteomes" id="UP000638014">
    <property type="component" value="Unassembled WGS sequence"/>
</dbReference>
<keyword evidence="2 5" id="KW-0547">Nucleotide-binding</keyword>
<dbReference type="EMBL" id="JACXAF010000004">
    <property type="protein sequence ID" value="MBD1388656.1"/>
    <property type="molecule type" value="Genomic_DNA"/>
</dbReference>
<keyword evidence="8" id="KW-1185">Reference proteome</keyword>
<dbReference type="GO" id="GO:0005524">
    <property type="term" value="F:ATP binding"/>
    <property type="evidence" value="ECO:0007669"/>
    <property type="project" value="UniProtKB-KW"/>
</dbReference>
<comment type="pathway">
    <text evidence="5">Metabolic intermediate biosynthesis; acetyl-CoA biosynthesis; acetyl-CoA from acetate: step 1/2.</text>
</comment>